<dbReference type="AlphaFoldDB" id="A0A146G9D2"/>
<evidence type="ECO:0000256" key="2">
    <source>
        <dbReference type="SAM" id="Phobius"/>
    </source>
</evidence>
<evidence type="ECO:0000313" key="4">
    <source>
        <dbReference type="Proteomes" id="UP000076023"/>
    </source>
</evidence>
<keyword evidence="2" id="KW-0472">Membrane</keyword>
<proteinExistence type="predicted"/>
<name>A0A146G9D2_TERSA</name>
<dbReference type="RefSeq" id="WP_075079563.1">
    <property type="nucleotide sequence ID" value="NZ_BDCO01000002.1"/>
</dbReference>
<dbReference type="EMBL" id="BDCO01000002">
    <property type="protein sequence ID" value="GAT33882.1"/>
    <property type="molecule type" value="Genomic_DNA"/>
</dbReference>
<accession>A0A146G9D2</accession>
<keyword evidence="4" id="KW-1185">Reference proteome</keyword>
<dbReference type="Proteomes" id="UP000076023">
    <property type="component" value="Unassembled WGS sequence"/>
</dbReference>
<organism evidence="3 4">
    <name type="scientific">Terrimicrobium sacchariphilum</name>
    <dbReference type="NCBI Taxonomy" id="690879"/>
    <lineage>
        <taxon>Bacteria</taxon>
        <taxon>Pseudomonadati</taxon>
        <taxon>Verrucomicrobiota</taxon>
        <taxon>Terrimicrobiia</taxon>
        <taxon>Terrimicrobiales</taxon>
        <taxon>Terrimicrobiaceae</taxon>
        <taxon>Terrimicrobium</taxon>
    </lineage>
</organism>
<dbReference type="InParanoid" id="A0A146G9D2"/>
<sequence>MSRHQHHHHGKPRQQESRATPFHRDKRLIAAVVLMLIGILVYVLTMDESVEPVPAPDAPVQAPANS</sequence>
<gene>
    <name evidence="3" type="ORF">TSACC_22302</name>
</gene>
<keyword evidence="2" id="KW-1133">Transmembrane helix</keyword>
<evidence type="ECO:0000256" key="1">
    <source>
        <dbReference type="SAM" id="MobiDB-lite"/>
    </source>
</evidence>
<feature type="compositionally biased region" description="Basic residues" evidence="1">
    <location>
        <begin position="1"/>
        <end position="12"/>
    </location>
</feature>
<feature type="transmembrane region" description="Helical" evidence="2">
    <location>
        <begin position="28"/>
        <end position="45"/>
    </location>
</feature>
<feature type="region of interest" description="Disordered" evidence="1">
    <location>
        <begin position="1"/>
        <end position="22"/>
    </location>
</feature>
<protein>
    <submittedName>
        <fullName evidence="3">Uncharacterized protein</fullName>
    </submittedName>
</protein>
<keyword evidence="2" id="KW-0812">Transmembrane</keyword>
<reference evidence="4" key="1">
    <citation type="journal article" date="2017" name="Genome Announc.">
        <title>Draft Genome Sequence of Terrimicrobium sacchariphilum NM-5T, a Facultative Anaerobic Soil Bacterium of the Class Spartobacteria.</title>
        <authorList>
            <person name="Qiu Y.L."/>
            <person name="Tourlousse D.M."/>
            <person name="Matsuura N."/>
            <person name="Ohashi A."/>
            <person name="Sekiguchi Y."/>
        </authorList>
    </citation>
    <scope>NUCLEOTIDE SEQUENCE [LARGE SCALE GENOMIC DNA]</scope>
    <source>
        <strain evidence="4">NM-5</strain>
    </source>
</reference>
<comment type="caution">
    <text evidence="3">The sequence shown here is derived from an EMBL/GenBank/DDBJ whole genome shotgun (WGS) entry which is preliminary data.</text>
</comment>
<evidence type="ECO:0000313" key="3">
    <source>
        <dbReference type="EMBL" id="GAT33882.1"/>
    </source>
</evidence>